<gene>
    <name evidence="1" type="ORF">QFC24_000506</name>
</gene>
<keyword evidence="2" id="KW-1185">Reference proteome</keyword>
<evidence type="ECO:0000313" key="2">
    <source>
        <dbReference type="Proteomes" id="UP001234202"/>
    </source>
</evidence>
<dbReference type="EMBL" id="JASBWV010000001">
    <property type="protein sequence ID" value="KAJ9128214.1"/>
    <property type="molecule type" value="Genomic_DNA"/>
</dbReference>
<proteinExistence type="predicted"/>
<dbReference type="Proteomes" id="UP001234202">
    <property type="component" value="Unassembled WGS sequence"/>
</dbReference>
<comment type="caution">
    <text evidence="1">The sequence shown here is derived from an EMBL/GenBank/DDBJ whole genome shotgun (WGS) entry which is preliminary data.</text>
</comment>
<evidence type="ECO:0000313" key="1">
    <source>
        <dbReference type="EMBL" id="KAJ9128214.1"/>
    </source>
</evidence>
<sequence length="363" mass="40955">MTATRPSTTFLLAVTAADNAPGVYSRPDATSHPKTWQEEDEELYPLHLTLEDYEDGGIVPVGWIRPRVVDFLLNHWPEDVLGEQEILEVTTECVYFADWVLQDGTQGMDREIARLSGFLRDNGYFSECLEGWRNELYAIYADINSSYFTGGHAKQTSTAGRQRAAAAIFGLATFGVHMTAYEGEANNMKVWVPRRSATKATWPGKLDNSVAGGIPSGMTPFECLVKECHEEASLPEKLVRERVKPAGVATYFYVTEKGWLQPEVEYIYDLQLPSQDSPEYVKLSPLDDEVESFELIPVHDLMDSLRTDPYAFKPNCGLIIIDFLIRHGFIHAENEPNFIEIVNRCHRNLAEYVAMPLRDPVPV</sequence>
<name>A0ACC2XW56_9TREE</name>
<accession>A0ACC2XW56</accession>
<reference evidence="1" key="1">
    <citation type="submission" date="2023-04" db="EMBL/GenBank/DDBJ databases">
        <title>Draft Genome sequencing of Naganishia species isolated from polar environments using Oxford Nanopore Technology.</title>
        <authorList>
            <person name="Leo P."/>
            <person name="Venkateswaran K."/>
        </authorList>
    </citation>
    <scope>NUCLEOTIDE SEQUENCE</scope>
    <source>
        <strain evidence="1">DBVPG 5303</strain>
    </source>
</reference>
<organism evidence="1 2">
    <name type="scientific">Naganishia onofrii</name>
    <dbReference type="NCBI Taxonomy" id="1851511"/>
    <lineage>
        <taxon>Eukaryota</taxon>
        <taxon>Fungi</taxon>
        <taxon>Dikarya</taxon>
        <taxon>Basidiomycota</taxon>
        <taxon>Agaricomycotina</taxon>
        <taxon>Tremellomycetes</taxon>
        <taxon>Filobasidiales</taxon>
        <taxon>Filobasidiaceae</taxon>
        <taxon>Naganishia</taxon>
    </lineage>
</organism>
<protein>
    <submittedName>
        <fullName evidence="1">Uncharacterized protein</fullName>
    </submittedName>
</protein>